<protein>
    <submittedName>
        <fullName evidence="1">Uncharacterized protein</fullName>
    </submittedName>
</protein>
<dbReference type="RefSeq" id="WP_125066290.1">
    <property type="nucleotide sequence ID" value="NZ_CP032548.1"/>
</dbReference>
<dbReference type="EMBL" id="CP032548">
    <property type="protein sequence ID" value="AZJ34445.1"/>
    <property type="molecule type" value="Genomic_DNA"/>
</dbReference>
<evidence type="ECO:0000313" key="1">
    <source>
        <dbReference type="EMBL" id="AZJ34445.1"/>
    </source>
</evidence>
<organism evidence="1 2">
    <name type="scientific">Tenacibaculum singaporense</name>
    <dbReference type="NCBI Taxonomy" id="2358479"/>
    <lineage>
        <taxon>Bacteria</taxon>
        <taxon>Pseudomonadati</taxon>
        <taxon>Bacteroidota</taxon>
        <taxon>Flavobacteriia</taxon>
        <taxon>Flavobacteriales</taxon>
        <taxon>Flavobacteriaceae</taxon>
        <taxon>Tenacibaculum</taxon>
    </lineage>
</organism>
<dbReference type="AlphaFoldDB" id="A0A3Q8RNU2"/>
<gene>
    <name evidence="1" type="ORF">D6T69_02430</name>
</gene>
<proteinExistence type="predicted"/>
<accession>A0A3Q8RNU2</accession>
<keyword evidence="2" id="KW-1185">Reference proteome</keyword>
<name>A0A3Q8RNU2_9FLAO</name>
<dbReference type="KEGG" id="tsig:D6T69_02430"/>
<sequence>MEKINLKNWRALSKVEQKSINGGNYGNNCETADDCYDFTVEDDGSGCFREYSCQQSVCVPEELIC</sequence>
<dbReference type="Proteomes" id="UP000274593">
    <property type="component" value="Chromosome"/>
</dbReference>
<evidence type="ECO:0000313" key="2">
    <source>
        <dbReference type="Proteomes" id="UP000274593"/>
    </source>
</evidence>
<reference evidence="1 2" key="1">
    <citation type="submission" date="2018-09" db="EMBL/GenBank/DDBJ databases">
        <title>Insights into the microbiota of Asian seabass (Lates calcarifer) with tenacibaculosis symptoms and description of sp. nov. Tenacibaculum singaporense.</title>
        <authorList>
            <person name="Miyake S."/>
            <person name="Soh M."/>
            <person name="Azman M.N."/>
            <person name="Ngoh S.Y."/>
            <person name="Orban L."/>
        </authorList>
    </citation>
    <scope>NUCLEOTIDE SEQUENCE [LARGE SCALE GENOMIC DNA]</scope>
    <source>
        <strain evidence="1 2">DSM 106434</strain>
    </source>
</reference>